<feature type="transmembrane region" description="Helical" evidence="1">
    <location>
        <begin position="168"/>
        <end position="192"/>
    </location>
</feature>
<dbReference type="AlphaFoldDB" id="A0A2A9N7E0"/>
<evidence type="ECO:0000256" key="1">
    <source>
        <dbReference type="SAM" id="Phobius"/>
    </source>
</evidence>
<dbReference type="OrthoDB" id="6509908at2759"/>
<dbReference type="PANTHER" id="PTHR11360">
    <property type="entry name" value="MONOCARBOXYLATE TRANSPORTER"/>
    <property type="match status" value="1"/>
</dbReference>
<proteinExistence type="predicted"/>
<dbReference type="STRING" id="703135.A0A2A9N7E0"/>
<keyword evidence="1" id="KW-0812">Transmembrane</keyword>
<keyword evidence="3" id="KW-1185">Reference proteome</keyword>
<dbReference type="Proteomes" id="UP000242287">
    <property type="component" value="Unassembled WGS sequence"/>
</dbReference>
<dbReference type="Gene3D" id="1.20.1250.20">
    <property type="entry name" value="MFS general substrate transporter like domains"/>
    <property type="match status" value="1"/>
</dbReference>
<keyword evidence="1" id="KW-0472">Membrane</keyword>
<dbReference type="SUPFAM" id="SSF103473">
    <property type="entry name" value="MFS general substrate transporter"/>
    <property type="match status" value="1"/>
</dbReference>
<protein>
    <recommendedName>
        <fullName evidence="4">Major facilitator superfamily (MFS) profile domain-containing protein</fullName>
    </recommendedName>
</protein>
<dbReference type="EMBL" id="KZ303159">
    <property type="protein sequence ID" value="PFH44634.1"/>
    <property type="molecule type" value="Genomic_DNA"/>
</dbReference>
<dbReference type="PANTHER" id="PTHR11360:SF284">
    <property type="entry name" value="EG:103B4.3 PROTEIN-RELATED"/>
    <property type="match status" value="1"/>
</dbReference>
<reference evidence="2 3" key="1">
    <citation type="submission" date="2014-02" db="EMBL/GenBank/DDBJ databases">
        <title>Transposable element dynamics among asymbiotic and ectomycorrhizal Amanita fungi.</title>
        <authorList>
            <consortium name="DOE Joint Genome Institute"/>
            <person name="Hess J."/>
            <person name="Skrede I."/>
            <person name="Wolfe B."/>
            <person name="LaButti K."/>
            <person name="Ohm R.A."/>
            <person name="Grigoriev I.V."/>
            <person name="Pringle A."/>
        </authorList>
    </citation>
    <scope>NUCLEOTIDE SEQUENCE [LARGE SCALE GENOMIC DNA]</scope>
    <source>
        <strain evidence="2 3">SKay4041</strain>
    </source>
</reference>
<gene>
    <name evidence="2" type="ORF">AMATHDRAFT_168326</name>
</gene>
<evidence type="ECO:0000313" key="3">
    <source>
        <dbReference type="Proteomes" id="UP000242287"/>
    </source>
</evidence>
<feature type="transmembrane region" description="Helical" evidence="1">
    <location>
        <begin position="91"/>
        <end position="114"/>
    </location>
</feature>
<accession>A0A2A9N7E0</accession>
<dbReference type="InterPro" id="IPR050327">
    <property type="entry name" value="Proton-linked_MCT"/>
</dbReference>
<feature type="transmembrane region" description="Helical" evidence="1">
    <location>
        <begin position="134"/>
        <end position="156"/>
    </location>
</feature>
<sequence>TIRRRLPPRNVPGGLLNLRAFQSAAFSTYCFSGFLTFLGIYTVLTYIDIFATSVGVPADFSFYLVSITNAASIAGRYISGVLCDRMGPMNVMIPFTFLAGALTYAWPFASGTFASLISNPMMALGETGDVGRRLGMYMSIIALGAVAGPPVSGAILKATGGYEAMGFYAGTMVMLGVVFMIVARRCALGQWWGKF</sequence>
<dbReference type="InterPro" id="IPR036259">
    <property type="entry name" value="MFS_trans_sf"/>
</dbReference>
<evidence type="ECO:0008006" key="4">
    <source>
        <dbReference type="Google" id="ProtNLM"/>
    </source>
</evidence>
<keyword evidence="1" id="KW-1133">Transmembrane helix</keyword>
<evidence type="ECO:0000313" key="2">
    <source>
        <dbReference type="EMBL" id="PFH44634.1"/>
    </source>
</evidence>
<feature type="non-terminal residue" evidence="2">
    <location>
        <position position="1"/>
    </location>
</feature>
<name>A0A2A9N7E0_9AGAR</name>
<feature type="transmembrane region" description="Helical" evidence="1">
    <location>
        <begin position="20"/>
        <end position="40"/>
    </location>
</feature>
<organism evidence="2 3">
    <name type="scientific">Amanita thiersii Skay4041</name>
    <dbReference type="NCBI Taxonomy" id="703135"/>
    <lineage>
        <taxon>Eukaryota</taxon>
        <taxon>Fungi</taxon>
        <taxon>Dikarya</taxon>
        <taxon>Basidiomycota</taxon>
        <taxon>Agaricomycotina</taxon>
        <taxon>Agaricomycetes</taxon>
        <taxon>Agaricomycetidae</taxon>
        <taxon>Agaricales</taxon>
        <taxon>Pluteineae</taxon>
        <taxon>Amanitaceae</taxon>
        <taxon>Amanita</taxon>
    </lineage>
</organism>